<accession>A0A9D1FHA7</accession>
<name>A0A9D1FHA7_9BACT</name>
<sequence length="214" mass="24601">MDAKHRELIENIIRQNPNFVGHEYLMESICSEVYKKSYLLLDAVSNIESLRNYLNKVADTSILNIIRSQGVDSVSDKTKAKQTENTKKIAHESLSGMDFVRSEAKVNSAKAPEISEVGNVNENDVEINNPYEGLIDPLEFFPEKMSSPALAKSIVEALYQLDSKYPAKKYLDIFKMRYIYKYEQSLIAKKIKLSKSDLSKRFCEMVKYIRQQIL</sequence>
<dbReference type="AlphaFoldDB" id="A0A9D1FHA7"/>
<dbReference type="EMBL" id="DVJQ01000012">
    <property type="protein sequence ID" value="HIS73667.1"/>
    <property type="molecule type" value="Genomic_DNA"/>
</dbReference>
<gene>
    <name evidence="1" type="ORF">IAA86_01440</name>
</gene>
<evidence type="ECO:0000313" key="2">
    <source>
        <dbReference type="Proteomes" id="UP000886865"/>
    </source>
</evidence>
<dbReference type="Proteomes" id="UP000886865">
    <property type="component" value="Unassembled WGS sequence"/>
</dbReference>
<evidence type="ECO:0000313" key="1">
    <source>
        <dbReference type="EMBL" id="HIS73667.1"/>
    </source>
</evidence>
<reference evidence="1" key="1">
    <citation type="submission" date="2020-10" db="EMBL/GenBank/DDBJ databases">
        <authorList>
            <person name="Gilroy R."/>
        </authorList>
    </citation>
    <scope>NUCLEOTIDE SEQUENCE</scope>
    <source>
        <strain evidence="1">CHK152-2871</strain>
    </source>
</reference>
<protein>
    <submittedName>
        <fullName evidence="1">Uncharacterized protein</fullName>
    </submittedName>
</protein>
<reference evidence="1" key="2">
    <citation type="journal article" date="2021" name="PeerJ">
        <title>Extensive microbial diversity within the chicken gut microbiome revealed by metagenomics and culture.</title>
        <authorList>
            <person name="Gilroy R."/>
            <person name="Ravi A."/>
            <person name="Getino M."/>
            <person name="Pursley I."/>
            <person name="Horton D.L."/>
            <person name="Alikhan N.F."/>
            <person name="Baker D."/>
            <person name="Gharbi K."/>
            <person name="Hall N."/>
            <person name="Watson M."/>
            <person name="Adriaenssens E.M."/>
            <person name="Foster-Nyarko E."/>
            <person name="Jarju S."/>
            <person name="Secka A."/>
            <person name="Antonio M."/>
            <person name="Oren A."/>
            <person name="Chaudhuri R.R."/>
            <person name="La Ragione R."/>
            <person name="Hildebrand F."/>
            <person name="Pallen M.J."/>
        </authorList>
    </citation>
    <scope>NUCLEOTIDE SEQUENCE</scope>
    <source>
        <strain evidence="1">CHK152-2871</strain>
    </source>
</reference>
<proteinExistence type="predicted"/>
<comment type="caution">
    <text evidence="1">The sequence shown here is derived from an EMBL/GenBank/DDBJ whole genome shotgun (WGS) entry which is preliminary data.</text>
</comment>
<organism evidence="1 2">
    <name type="scientific">Candidatus Galligastranaerophilus intestinavium</name>
    <dbReference type="NCBI Taxonomy" id="2840836"/>
    <lineage>
        <taxon>Bacteria</taxon>
        <taxon>Candidatus Galligastranaerophilus</taxon>
    </lineage>
</organism>